<dbReference type="EMBL" id="JAUSVS010000003">
    <property type="protein sequence ID" value="MDQ0464334.1"/>
    <property type="molecule type" value="Genomic_DNA"/>
</dbReference>
<dbReference type="Proteomes" id="UP001228905">
    <property type="component" value="Unassembled WGS sequence"/>
</dbReference>
<evidence type="ECO:0000313" key="5">
    <source>
        <dbReference type="EMBL" id="MDQ0464334.1"/>
    </source>
</evidence>
<name>A0ABU0IQP1_9CAUL</name>
<protein>
    <recommendedName>
        <fullName evidence="4">4-O-methyl-glucuronoyl methylesterase-like domain-containing protein</fullName>
    </recommendedName>
</protein>
<proteinExistence type="predicted"/>
<keyword evidence="1" id="KW-0719">Serine esterase</keyword>
<evidence type="ECO:0000256" key="2">
    <source>
        <dbReference type="ARBA" id="ARBA00022729"/>
    </source>
</evidence>
<evidence type="ECO:0000256" key="3">
    <source>
        <dbReference type="ARBA" id="ARBA00022801"/>
    </source>
</evidence>
<organism evidence="5 6">
    <name type="scientific">Caulobacter ginsengisoli</name>
    <dbReference type="NCBI Taxonomy" id="400775"/>
    <lineage>
        <taxon>Bacteria</taxon>
        <taxon>Pseudomonadati</taxon>
        <taxon>Pseudomonadota</taxon>
        <taxon>Alphaproteobacteria</taxon>
        <taxon>Caulobacterales</taxon>
        <taxon>Caulobacteraceae</taxon>
        <taxon>Caulobacter</taxon>
    </lineage>
</organism>
<dbReference type="InterPro" id="IPR029058">
    <property type="entry name" value="AB_hydrolase_fold"/>
</dbReference>
<keyword evidence="3" id="KW-0378">Hydrolase</keyword>
<evidence type="ECO:0000313" key="6">
    <source>
        <dbReference type="Proteomes" id="UP001228905"/>
    </source>
</evidence>
<keyword evidence="6" id="KW-1185">Reference proteome</keyword>
<reference evidence="5 6" key="1">
    <citation type="submission" date="2023-07" db="EMBL/GenBank/DDBJ databases">
        <title>Genomic Encyclopedia of Type Strains, Phase IV (KMG-IV): sequencing the most valuable type-strain genomes for metagenomic binning, comparative biology and taxonomic classification.</title>
        <authorList>
            <person name="Goeker M."/>
        </authorList>
    </citation>
    <scope>NUCLEOTIDE SEQUENCE [LARGE SCALE GENOMIC DNA]</scope>
    <source>
        <strain evidence="5 6">DSM 18695</strain>
    </source>
</reference>
<dbReference type="SUPFAM" id="SSF53474">
    <property type="entry name" value="alpha/beta-Hydrolases"/>
    <property type="match status" value="1"/>
</dbReference>
<accession>A0ABU0IQP1</accession>
<evidence type="ECO:0000259" key="4">
    <source>
        <dbReference type="Pfam" id="PF22244"/>
    </source>
</evidence>
<dbReference type="InterPro" id="IPR054579">
    <property type="entry name" value="GCE-like_dom"/>
</dbReference>
<keyword evidence="2" id="KW-0732">Signal</keyword>
<evidence type="ECO:0000256" key="1">
    <source>
        <dbReference type="ARBA" id="ARBA00022487"/>
    </source>
</evidence>
<dbReference type="RefSeq" id="WP_307348925.1">
    <property type="nucleotide sequence ID" value="NZ_JAUSVS010000003.1"/>
</dbReference>
<gene>
    <name evidence="5" type="ORF">QO010_002115</name>
</gene>
<feature type="domain" description="4-O-methyl-glucuronoyl methylesterase-like" evidence="4">
    <location>
        <begin position="232"/>
        <end position="379"/>
    </location>
</feature>
<comment type="caution">
    <text evidence="5">The sequence shown here is derived from an EMBL/GenBank/DDBJ whole genome shotgun (WGS) entry which is preliminary data.</text>
</comment>
<sequence length="428" mass="45510">MWRWLGRIALGLILVALVGAGVALRVTYLHYFPKIADAIGGPPASPPVLGPFGSDPPVVTLEDWKARRAPLLRAALAEDVFGALPPHLDEQVLARLALPTDGLPAGAKLQQLTVGFGAAGDRGKANVLLVQGTGRPRALIVIQNFCGNAVALNNRYKQAFSLAGTAKECRGVMEDLSHIILGKYPHAPPLKWILERGYAVAMVYAGDLVPDDHRTAPAALARLYGPSPQGPPGGALAAWAWLYSELGEVLTREPGLQGAPVIAWGHSRNGKAALWAAANDPNIAGVIAHQSGRGGASLTRSAMGESLGGITRNYGFWFTPRYATFAGREAEIPVDQHQLIALIAPRPVLIGSGDRDGWADPPGAFRAVQGASPIYQLYGAPAFTQTQLSQPDFSRPLAFYMRAGTHGVTTQDWGNFLQFLDAHFPARG</sequence>
<dbReference type="Gene3D" id="3.40.50.1820">
    <property type="entry name" value="alpha/beta hydrolase"/>
    <property type="match status" value="1"/>
</dbReference>
<dbReference type="Pfam" id="PF22244">
    <property type="entry name" value="GCE_fung"/>
    <property type="match status" value="1"/>
</dbReference>